<accession>A0A9W8A1L0</accession>
<evidence type="ECO:0000256" key="2">
    <source>
        <dbReference type="SAM" id="Phobius"/>
    </source>
</evidence>
<keyword evidence="4" id="KW-1185">Reference proteome</keyword>
<feature type="transmembrane region" description="Helical" evidence="2">
    <location>
        <begin position="100"/>
        <end position="122"/>
    </location>
</feature>
<reference evidence="3" key="1">
    <citation type="submission" date="2022-07" db="EMBL/GenBank/DDBJ databases">
        <title>Phylogenomic reconstructions and comparative analyses of Kickxellomycotina fungi.</title>
        <authorList>
            <person name="Reynolds N.K."/>
            <person name="Stajich J.E."/>
            <person name="Barry K."/>
            <person name="Grigoriev I.V."/>
            <person name="Crous P."/>
            <person name="Smith M.E."/>
        </authorList>
    </citation>
    <scope>NUCLEOTIDE SEQUENCE</scope>
    <source>
        <strain evidence="3">RSA 861</strain>
    </source>
</reference>
<evidence type="ECO:0000256" key="1">
    <source>
        <dbReference type="SAM" id="MobiDB-lite"/>
    </source>
</evidence>
<organism evidence="3 4">
    <name type="scientific">Tieghemiomyces parasiticus</name>
    <dbReference type="NCBI Taxonomy" id="78921"/>
    <lineage>
        <taxon>Eukaryota</taxon>
        <taxon>Fungi</taxon>
        <taxon>Fungi incertae sedis</taxon>
        <taxon>Zoopagomycota</taxon>
        <taxon>Kickxellomycotina</taxon>
        <taxon>Dimargaritomycetes</taxon>
        <taxon>Dimargaritales</taxon>
        <taxon>Dimargaritaceae</taxon>
        <taxon>Tieghemiomyces</taxon>
    </lineage>
</organism>
<feature type="transmembrane region" description="Helical" evidence="2">
    <location>
        <begin position="70"/>
        <end position="88"/>
    </location>
</feature>
<keyword evidence="2" id="KW-0812">Transmembrane</keyword>
<feature type="transmembrane region" description="Helical" evidence="2">
    <location>
        <begin position="179"/>
        <end position="201"/>
    </location>
</feature>
<feature type="region of interest" description="Disordered" evidence="1">
    <location>
        <begin position="423"/>
        <end position="442"/>
    </location>
</feature>
<feature type="transmembrane region" description="Helical" evidence="2">
    <location>
        <begin position="143"/>
        <end position="167"/>
    </location>
</feature>
<feature type="region of interest" description="Disordered" evidence="1">
    <location>
        <begin position="271"/>
        <end position="367"/>
    </location>
</feature>
<keyword evidence="2" id="KW-1133">Transmembrane helix</keyword>
<sequence length="442" mass="48624">MLVYLCTIAFVVVTMIFPVGTRMTTAGSFFTYLTLLLAFLTYLALLCAWNRFVVSFYPSYFGAIFKPLSVALGGYASVVCFMGIVGAFDFPNVDVLNEFLTMVLIFTLPIIFTAKAVALTIYARRCFRSIPRDLKPRSIFLAVIKLSAVILVTQMGWLLVPLTAVLFACRTFLISPGVFLAFAVVYNLAVLFTFCVICWFLTVHDSIPSLLALLSEGIAKQRMSVYLYTPNGLATQLGESDGSQPPSSPLLSSIPWRASLRIPGLMRDGSLAGGTHGSPLSTVGPAPSAGHRSTTLSGLGTGSSADQRRTNGWDRRSLRSSALVSTHRSRHIERTVRQMSKHSMFRSVSSATRPGATSPRSPQVLPCSTPDSGISLKPDCEPNHGAATFPPRRYRIGRFRWERESERFQQLYRTMRQWGYTVSSSSGASYRDRPCGPDRGLN</sequence>
<feature type="compositionally biased region" description="Low complexity" evidence="1">
    <location>
        <begin position="293"/>
        <end position="304"/>
    </location>
</feature>
<feature type="compositionally biased region" description="Basic and acidic residues" evidence="1">
    <location>
        <begin position="430"/>
        <end position="442"/>
    </location>
</feature>
<protein>
    <submittedName>
        <fullName evidence="3">Uncharacterized protein</fullName>
    </submittedName>
</protein>
<dbReference type="EMBL" id="JANBPT010000551">
    <property type="protein sequence ID" value="KAJ1917219.1"/>
    <property type="molecule type" value="Genomic_DNA"/>
</dbReference>
<feature type="compositionally biased region" description="Basic and acidic residues" evidence="1">
    <location>
        <begin position="306"/>
        <end position="317"/>
    </location>
</feature>
<proteinExistence type="predicted"/>
<keyword evidence="2" id="KW-0472">Membrane</keyword>
<dbReference type="Proteomes" id="UP001150569">
    <property type="component" value="Unassembled WGS sequence"/>
</dbReference>
<feature type="transmembrane region" description="Helical" evidence="2">
    <location>
        <begin position="28"/>
        <end position="49"/>
    </location>
</feature>
<evidence type="ECO:0000313" key="3">
    <source>
        <dbReference type="EMBL" id="KAJ1917219.1"/>
    </source>
</evidence>
<evidence type="ECO:0000313" key="4">
    <source>
        <dbReference type="Proteomes" id="UP001150569"/>
    </source>
</evidence>
<dbReference type="OrthoDB" id="5568262at2759"/>
<comment type="caution">
    <text evidence="3">The sequence shown here is derived from an EMBL/GenBank/DDBJ whole genome shotgun (WGS) entry which is preliminary data.</text>
</comment>
<gene>
    <name evidence="3" type="ORF">IWQ60_007853</name>
</gene>
<dbReference type="AlphaFoldDB" id="A0A9W8A1L0"/>
<name>A0A9W8A1L0_9FUNG</name>